<dbReference type="EMBL" id="JANJYI010000003">
    <property type="protein sequence ID" value="KAK2655183.1"/>
    <property type="molecule type" value="Genomic_DNA"/>
</dbReference>
<comment type="caution">
    <text evidence="2">The sequence shown here is derived from an EMBL/GenBank/DDBJ whole genome shotgun (WGS) entry which is preliminary data.</text>
</comment>
<reference evidence="2" key="1">
    <citation type="journal article" date="2023" name="Plant J.">
        <title>Genome sequences and population genomics provide insights into the demographic history, inbreeding, and mutation load of two 'living fossil' tree species of Dipteronia.</title>
        <authorList>
            <person name="Feng Y."/>
            <person name="Comes H.P."/>
            <person name="Chen J."/>
            <person name="Zhu S."/>
            <person name="Lu R."/>
            <person name="Zhang X."/>
            <person name="Li P."/>
            <person name="Qiu J."/>
            <person name="Olsen K.M."/>
            <person name="Qiu Y."/>
        </authorList>
    </citation>
    <scope>NUCLEOTIDE SEQUENCE</scope>
    <source>
        <strain evidence="2">KIB01</strain>
    </source>
</reference>
<evidence type="ECO:0000313" key="3">
    <source>
        <dbReference type="Proteomes" id="UP001280121"/>
    </source>
</evidence>
<dbReference type="Pfam" id="PF03108">
    <property type="entry name" value="DBD_Tnp_Mut"/>
    <property type="match status" value="1"/>
</dbReference>
<accession>A0AAE0CLQ2</accession>
<keyword evidence="3" id="KW-1185">Reference proteome</keyword>
<evidence type="ECO:0000313" key="2">
    <source>
        <dbReference type="EMBL" id="KAK2655183.1"/>
    </source>
</evidence>
<sequence>MLREDRVIPQVCVSLIKRPTGGVIGEDIPHRDNIQQFRSSGGSNQLFTKRCGIDGRENIYVVQPTVAAHDNILGPQFDDVFGCQIEMNGRQYNHQYYEIYNDINNEQITAPNVRLIHEVDNEGNFNSVEIVKDNEDDEEPVQTESRVRHVHRFSSSAPDIAGTSEVWANATPNDSDNATTWVILGAKLCSSGMGGSKNLVEDEPTSMIYKGQFFPSKKDLKRLLGHFAMRQNFEWKVKWSNKTTLHLVCLMGNCTWKLRAVRRDEVTYFQLRSFINEHTCPLEEILRRHRQASAVIIREVIAPRLQQQDGRLIRPKDKIIDMKSMYGIQNMYSKAYTSLDYVLSLTYGTHEETFQLLPSFGYVLEQKIPA</sequence>
<dbReference type="InterPro" id="IPR004332">
    <property type="entry name" value="Transposase_MuDR"/>
</dbReference>
<dbReference type="Proteomes" id="UP001280121">
    <property type="component" value="Unassembled WGS sequence"/>
</dbReference>
<proteinExistence type="predicted"/>
<dbReference type="AlphaFoldDB" id="A0AAE0CLQ2"/>
<protein>
    <recommendedName>
        <fullName evidence="1">Transposase MuDR plant domain-containing protein</fullName>
    </recommendedName>
</protein>
<name>A0AAE0CLQ2_9ROSI</name>
<feature type="domain" description="Transposase MuDR plant" evidence="1">
    <location>
        <begin position="210"/>
        <end position="270"/>
    </location>
</feature>
<organism evidence="2 3">
    <name type="scientific">Dipteronia dyeriana</name>
    <dbReference type="NCBI Taxonomy" id="168575"/>
    <lineage>
        <taxon>Eukaryota</taxon>
        <taxon>Viridiplantae</taxon>
        <taxon>Streptophyta</taxon>
        <taxon>Embryophyta</taxon>
        <taxon>Tracheophyta</taxon>
        <taxon>Spermatophyta</taxon>
        <taxon>Magnoliopsida</taxon>
        <taxon>eudicotyledons</taxon>
        <taxon>Gunneridae</taxon>
        <taxon>Pentapetalae</taxon>
        <taxon>rosids</taxon>
        <taxon>malvids</taxon>
        <taxon>Sapindales</taxon>
        <taxon>Sapindaceae</taxon>
        <taxon>Hippocastanoideae</taxon>
        <taxon>Acereae</taxon>
        <taxon>Dipteronia</taxon>
    </lineage>
</organism>
<gene>
    <name evidence="2" type="ORF">Ddye_008235</name>
</gene>
<evidence type="ECO:0000259" key="1">
    <source>
        <dbReference type="Pfam" id="PF03108"/>
    </source>
</evidence>